<sequence>MRLDEALEENYALQDKIEDDFSLVKDEFGESNESLTTLPTTLPIALLVALHVPSPSPSPSPSITNTGILPRSSQATVSLLPSPVRQQQSPPPAVLPSPPTVRSLLSEMAMRATRILSSSGETQKQSTITPHARPDMAKQA</sequence>
<reference evidence="2" key="1">
    <citation type="journal article" date="2022" name="Plant J.">
        <title>Strategies of tolerance reflected in two North American maple genomes.</title>
        <authorList>
            <person name="McEvoy S.L."/>
            <person name="Sezen U.U."/>
            <person name="Trouern-Trend A."/>
            <person name="McMahon S.M."/>
            <person name="Schaberg P.G."/>
            <person name="Yang J."/>
            <person name="Wegrzyn J.L."/>
            <person name="Swenson N.G."/>
        </authorList>
    </citation>
    <scope>NUCLEOTIDE SEQUENCE</scope>
    <source>
        <strain evidence="2">NS2018</strain>
    </source>
</reference>
<name>A0AA39TDT6_ACESA</name>
<organism evidence="2 3">
    <name type="scientific">Acer saccharum</name>
    <name type="common">Sugar maple</name>
    <dbReference type="NCBI Taxonomy" id="4024"/>
    <lineage>
        <taxon>Eukaryota</taxon>
        <taxon>Viridiplantae</taxon>
        <taxon>Streptophyta</taxon>
        <taxon>Embryophyta</taxon>
        <taxon>Tracheophyta</taxon>
        <taxon>Spermatophyta</taxon>
        <taxon>Magnoliopsida</taxon>
        <taxon>eudicotyledons</taxon>
        <taxon>Gunneridae</taxon>
        <taxon>Pentapetalae</taxon>
        <taxon>rosids</taxon>
        <taxon>malvids</taxon>
        <taxon>Sapindales</taxon>
        <taxon>Sapindaceae</taxon>
        <taxon>Hippocastanoideae</taxon>
        <taxon>Acereae</taxon>
        <taxon>Acer</taxon>
    </lineage>
</organism>
<evidence type="ECO:0000256" key="1">
    <source>
        <dbReference type="SAM" id="MobiDB-lite"/>
    </source>
</evidence>
<protein>
    <submittedName>
        <fullName evidence="2">Uncharacterized protein</fullName>
    </submittedName>
</protein>
<evidence type="ECO:0000313" key="3">
    <source>
        <dbReference type="Proteomes" id="UP001168877"/>
    </source>
</evidence>
<evidence type="ECO:0000313" key="2">
    <source>
        <dbReference type="EMBL" id="KAK0603675.1"/>
    </source>
</evidence>
<comment type="caution">
    <text evidence="2">The sequence shown here is derived from an EMBL/GenBank/DDBJ whole genome shotgun (WGS) entry which is preliminary data.</text>
</comment>
<dbReference type="AlphaFoldDB" id="A0AA39TDT6"/>
<reference evidence="2" key="2">
    <citation type="submission" date="2023-06" db="EMBL/GenBank/DDBJ databases">
        <authorList>
            <person name="Swenson N.G."/>
            <person name="Wegrzyn J.L."/>
            <person name="Mcevoy S.L."/>
        </authorList>
    </citation>
    <scope>NUCLEOTIDE SEQUENCE</scope>
    <source>
        <strain evidence="2">NS2018</strain>
        <tissue evidence="2">Leaf</tissue>
    </source>
</reference>
<feature type="compositionally biased region" description="Polar residues" evidence="1">
    <location>
        <begin position="115"/>
        <end position="129"/>
    </location>
</feature>
<feature type="compositionally biased region" description="Polar residues" evidence="1">
    <location>
        <begin position="63"/>
        <end position="77"/>
    </location>
</feature>
<gene>
    <name evidence="2" type="ORF">LWI29_007425</name>
</gene>
<proteinExistence type="predicted"/>
<feature type="compositionally biased region" description="Pro residues" evidence="1">
    <location>
        <begin position="89"/>
        <end position="99"/>
    </location>
</feature>
<feature type="compositionally biased region" description="Low complexity" evidence="1">
    <location>
        <begin position="78"/>
        <end position="88"/>
    </location>
</feature>
<keyword evidence="3" id="KW-1185">Reference proteome</keyword>
<dbReference type="EMBL" id="JAUESC010000002">
    <property type="protein sequence ID" value="KAK0603675.1"/>
    <property type="molecule type" value="Genomic_DNA"/>
</dbReference>
<feature type="region of interest" description="Disordered" evidence="1">
    <location>
        <begin position="53"/>
        <end position="100"/>
    </location>
</feature>
<dbReference type="Proteomes" id="UP001168877">
    <property type="component" value="Unassembled WGS sequence"/>
</dbReference>
<feature type="region of interest" description="Disordered" evidence="1">
    <location>
        <begin position="115"/>
        <end position="140"/>
    </location>
</feature>
<accession>A0AA39TDT6</accession>